<keyword evidence="6 11" id="KW-0732">Signal</keyword>
<keyword evidence="3" id="KW-0964">Secreted</keyword>
<dbReference type="SMART" id="SM00364">
    <property type="entry name" value="LRR_BAC"/>
    <property type="match status" value="9"/>
</dbReference>
<dbReference type="InterPro" id="IPR000372">
    <property type="entry name" value="LRRNT"/>
</dbReference>
<dbReference type="Pfam" id="PF01462">
    <property type="entry name" value="LRRNT"/>
    <property type="match status" value="1"/>
</dbReference>
<dbReference type="InterPro" id="IPR001611">
    <property type="entry name" value="Leu-rich_rpt"/>
</dbReference>
<evidence type="ECO:0000256" key="5">
    <source>
        <dbReference type="ARBA" id="ARBA00022614"/>
    </source>
</evidence>
<feature type="chain" id="PRO_5046936401" evidence="11">
    <location>
        <begin position="17"/>
        <end position="888"/>
    </location>
</feature>
<dbReference type="Proteomes" id="UP001166093">
    <property type="component" value="Unassembled WGS sequence"/>
</dbReference>
<evidence type="ECO:0000313" key="13">
    <source>
        <dbReference type="EMBL" id="MBN3284581.1"/>
    </source>
</evidence>
<gene>
    <name evidence="13" type="primary">Dcn_1</name>
    <name evidence="13" type="ORF">GTO93_0003175</name>
</gene>
<feature type="signal peptide" evidence="11">
    <location>
        <begin position="1"/>
        <end position="16"/>
    </location>
</feature>
<feature type="domain" description="LRRNT" evidence="12">
    <location>
        <begin position="683"/>
        <end position="713"/>
    </location>
</feature>
<feature type="non-terminal residue" evidence="13">
    <location>
        <position position="1"/>
    </location>
</feature>
<dbReference type="PANTHER" id="PTHR46269:SF3">
    <property type="entry name" value="EPIPHYCAN"/>
    <property type="match status" value="1"/>
</dbReference>
<accession>A0ABS2YCX9</accession>
<name>A0ABS2YCX9_POLSP</name>
<dbReference type="SMART" id="SM00013">
    <property type="entry name" value="LRRNT"/>
    <property type="match status" value="2"/>
</dbReference>
<comment type="similarity">
    <text evidence="2">Belongs to the small leucine-rich proteoglycan (SLRP) family. SLRP class III subfamily.</text>
</comment>
<evidence type="ECO:0000313" key="14">
    <source>
        <dbReference type="Proteomes" id="UP001166093"/>
    </source>
</evidence>
<dbReference type="InterPro" id="IPR043547">
    <property type="entry name" value="Mimecan/Epiphycan/Opticin"/>
</dbReference>
<dbReference type="PANTHER" id="PTHR46269">
    <property type="entry name" value="EPIPHYCAN-RELATED"/>
    <property type="match status" value="1"/>
</dbReference>
<dbReference type="InterPro" id="IPR003591">
    <property type="entry name" value="Leu-rich_rpt_typical-subtyp"/>
</dbReference>
<keyword evidence="9" id="KW-0325">Glycoprotein</keyword>
<comment type="caution">
    <text evidence="13">The sequence shown here is derived from an EMBL/GenBank/DDBJ whole genome shotgun (WGS) entry which is preliminary data.</text>
</comment>
<evidence type="ECO:0000256" key="3">
    <source>
        <dbReference type="ARBA" id="ARBA00022525"/>
    </source>
</evidence>
<evidence type="ECO:0000259" key="12">
    <source>
        <dbReference type="SMART" id="SM00013"/>
    </source>
</evidence>
<keyword evidence="4" id="KW-0272">Extracellular matrix</keyword>
<dbReference type="Gene3D" id="3.80.10.10">
    <property type="entry name" value="Ribonuclease Inhibitor"/>
    <property type="match status" value="4"/>
</dbReference>
<sequence length="888" mass="99885">MKSTILLLLLATVAWAKPFRQTGFLDFMLEDEGSGKPEIDGPKPPIEQPDVPQGPVCPFGCQCHLRVIQCSDLGLKNVPADIPSDASLLDLQNNKITEIREFDFKNLHILHALILVNNKITIIHPKAFTPMGKLQRLYLSKNLLKEMPVNMPKNLQELRIHENEIAKIKKSSFEGMTQVIVMELGTNPLKSEGIENGAFQDLKKLSYIRISDTNITSIPKGLPSSLSELHLDGNKITKVEAASLKGLNNLNKLGLSFNQISSVENATLVHVPHLRELHLDNNALVNVPPGLPEHKNKITNKGIDKNVFNKMKNLLYLYMEDNELDDIPAPLPNSLEQLRLSRNKISKIPAGVFNGMVNLIMLDLQNNKIEDGAIPENTFKELKNLVQINLAKNSLKKMPSGLPATTMQLFLDNNSIEKIPDNYFSKTPQVSFLRLNYNKLVDGGLPKNIFNVSTMLDLQLSHNQLTKVPLTHPSLQHLHLNHNKIKSVNGTMICPVPIGTIDDYFHEKTPNLRYLRLDGNEIRPPIPLDLMICYQLEHQARSCPYAMECDVAACNWAEEADWIMKTFANIVFGLFIVEAVVAVPSRQGRQAPGYDTYDATNYDVDLENLNLENQDIYNYDDGLTIDEPQIEIGTLPPIVDSRRQTVPSQEEEEEELPLKPLNPAQSSGGSGLLGPDTQAGLPTCLLCTCLGGSVYCDDVKLDTVPPLPKETTHFYARYNKIKKINKSDFAEMNKLKRIDVTSNEISEIDEDAFRTLPALQELVLRENKVRQLPELPNAMTLIDASHNKLGSSGLKREAFKEMHNLLYLYLTDNNLDHIPLPLPHTLRSLHLQNNNIQMLHEDTFCNLKDINYIRKALEDVRLDANPINLSKTPHAYICLPRVPTGRLY</sequence>
<evidence type="ECO:0000256" key="1">
    <source>
        <dbReference type="ARBA" id="ARBA00004498"/>
    </source>
</evidence>
<evidence type="ECO:0000256" key="11">
    <source>
        <dbReference type="SAM" id="SignalP"/>
    </source>
</evidence>
<evidence type="ECO:0000256" key="10">
    <source>
        <dbReference type="SAM" id="MobiDB-lite"/>
    </source>
</evidence>
<evidence type="ECO:0000256" key="2">
    <source>
        <dbReference type="ARBA" id="ARBA00006912"/>
    </source>
</evidence>
<evidence type="ECO:0000256" key="4">
    <source>
        <dbReference type="ARBA" id="ARBA00022530"/>
    </source>
</evidence>
<organism evidence="13 14">
    <name type="scientific">Polyodon spathula</name>
    <name type="common">North American paddlefish</name>
    <name type="synonym">Squalus spathula</name>
    <dbReference type="NCBI Taxonomy" id="7913"/>
    <lineage>
        <taxon>Eukaryota</taxon>
        <taxon>Metazoa</taxon>
        <taxon>Chordata</taxon>
        <taxon>Craniata</taxon>
        <taxon>Vertebrata</taxon>
        <taxon>Euteleostomi</taxon>
        <taxon>Actinopterygii</taxon>
        <taxon>Chondrostei</taxon>
        <taxon>Acipenseriformes</taxon>
        <taxon>Polyodontidae</taxon>
        <taxon>Polyodon</taxon>
    </lineage>
</organism>
<keyword evidence="8" id="KW-1015">Disulfide bond</keyword>
<dbReference type="EMBL" id="JAAWVQ010137891">
    <property type="protein sequence ID" value="MBN3284581.1"/>
    <property type="molecule type" value="Genomic_DNA"/>
</dbReference>
<feature type="domain" description="LRRNT" evidence="12">
    <location>
        <begin position="56"/>
        <end position="88"/>
    </location>
</feature>
<feature type="non-terminal residue" evidence="13">
    <location>
        <position position="888"/>
    </location>
</feature>
<protein>
    <submittedName>
        <fullName evidence="13">PGS2 protein</fullName>
    </submittedName>
</protein>
<evidence type="ECO:0000256" key="8">
    <source>
        <dbReference type="ARBA" id="ARBA00023157"/>
    </source>
</evidence>
<dbReference type="SMART" id="SM00369">
    <property type="entry name" value="LRR_TYP"/>
    <property type="match status" value="16"/>
</dbReference>
<dbReference type="InterPro" id="IPR032675">
    <property type="entry name" value="LRR_dom_sf"/>
</dbReference>
<evidence type="ECO:0000256" key="9">
    <source>
        <dbReference type="ARBA" id="ARBA00023180"/>
    </source>
</evidence>
<evidence type="ECO:0000256" key="6">
    <source>
        <dbReference type="ARBA" id="ARBA00022729"/>
    </source>
</evidence>
<dbReference type="Pfam" id="PF00560">
    <property type="entry name" value="LRR_1"/>
    <property type="match status" value="1"/>
</dbReference>
<comment type="subcellular location">
    <subcellularLocation>
        <location evidence="1">Secreted</location>
        <location evidence="1">Extracellular space</location>
        <location evidence="1">Extracellular matrix</location>
    </subcellularLocation>
</comment>
<dbReference type="PROSITE" id="PS51450">
    <property type="entry name" value="LRR"/>
    <property type="match status" value="4"/>
</dbReference>
<reference evidence="13" key="1">
    <citation type="journal article" date="2021" name="Cell">
        <title>Tracing the genetic footprints of vertebrate landing in non-teleost ray-finned fishes.</title>
        <authorList>
            <person name="Bi X."/>
            <person name="Wang K."/>
            <person name="Yang L."/>
            <person name="Pan H."/>
            <person name="Jiang H."/>
            <person name="Wei Q."/>
            <person name="Fang M."/>
            <person name="Yu H."/>
            <person name="Zhu C."/>
            <person name="Cai Y."/>
            <person name="He Y."/>
            <person name="Gan X."/>
            <person name="Zeng H."/>
            <person name="Yu D."/>
            <person name="Zhu Y."/>
            <person name="Jiang H."/>
            <person name="Qiu Q."/>
            <person name="Yang H."/>
            <person name="Zhang Y.E."/>
            <person name="Wang W."/>
            <person name="Zhu M."/>
            <person name="He S."/>
            <person name="Zhang G."/>
        </authorList>
    </citation>
    <scope>NUCLEOTIDE SEQUENCE</scope>
    <source>
        <strain evidence="13">Pddl_001</strain>
    </source>
</reference>
<proteinExistence type="inferred from homology"/>
<evidence type="ECO:0000256" key="7">
    <source>
        <dbReference type="ARBA" id="ARBA00022737"/>
    </source>
</evidence>
<keyword evidence="7" id="KW-0677">Repeat</keyword>
<dbReference type="SUPFAM" id="SSF52058">
    <property type="entry name" value="L domain-like"/>
    <property type="match status" value="3"/>
</dbReference>
<keyword evidence="14" id="KW-1185">Reference proteome</keyword>
<feature type="region of interest" description="Disordered" evidence="10">
    <location>
        <begin position="640"/>
        <end position="673"/>
    </location>
</feature>
<keyword evidence="5" id="KW-0433">Leucine-rich repeat</keyword>
<dbReference type="Pfam" id="PF13855">
    <property type="entry name" value="LRR_8"/>
    <property type="match status" value="5"/>
</dbReference>